<feature type="coiled-coil region" evidence="1">
    <location>
        <begin position="407"/>
        <end position="441"/>
    </location>
</feature>
<evidence type="ECO:0000313" key="3">
    <source>
        <dbReference type="EMBL" id="KNY29807.1"/>
    </source>
</evidence>
<dbReference type="PANTHER" id="PTHR38032:SF1">
    <property type="entry name" value="RNA-BINDING PROTEIN KHPB N-TERMINAL DOMAIN-CONTAINING PROTEIN"/>
    <property type="match status" value="1"/>
</dbReference>
<sequence length="526" mass="59086">MEDVIYMDRYIKITKKNEEFFIESFEKGMTMDAFNGIIAKHPQIQITSFMAIKSAVLYSPVKKIKFADVKERVTVEVSDDGLKAYITLFVSDDELNTGRNVELLKEILKKLSEKGVVFGVKQEALLGELKNQTKILIAEGIEPINGEDSVIKMYEIVEPKPSIMDDGKVNYYELSLINHVKEGEWLGERIDPTAGTHGKSVRGTLIMAMPGKKYPLLYDKISVRECYEEGITKLYALRSGAVNYIGDRISVSNHLEIPDNVDFKTGNIDFDGYITVKGSVEDNFSITADHDIEILGIYGVGSIKEIISRGGNIYIKGGVAGKNKAVIKSKKDIYTKFVSDAVIICEGRVHIGFYCINSTIIAKEVIVDSPKGQIIGGNIQAEYKVVATVIGSPSEAKTQISVKGFNRTDLKETYEKIDIVIRKLKDELLKAKQEMSLYSTDLTSAQMLALERVKERFCDIKNKLKYSEDGKKAISNYLRTKGEGEVTVLKKAYPNTIIDIRKNVREIKTTILNTTFYYQNEEINEI</sequence>
<dbReference type="Pfam" id="PF03961">
    <property type="entry name" value="FapA"/>
    <property type="match status" value="1"/>
</dbReference>
<accession>A0A0L6JWK1</accession>
<reference evidence="4" key="1">
    <citation type="submission" date="2015-07" db="EMBL/GenBank/DDBJ databases">
        <title>Near-Complete Genome Sequence of the Cellulolytic Bacterium Bacteroides (Pseudobacteroides) cellulosolvens ATCC 35603.</title>
        <authorList>
            <person name="Dassa B."/>
            <person name="Utturkar S.M."/>
            <person name="Klingeman D.M."/>
            <person name="Hurt R.A."/>
            <person name="Keller M."/>
            <person name="Xu J."/>
            <person name="Reddy Y.H.K."/>
            <person name="Borovok I."/>
            <person name="Grinberg I.R."/>
            <person name="Lamed R."/>
            <person name="Zhivin O."/>
            <person name="Bayer E.A."/>
            <person name="Brown S.D."/>
        </authorList>
    </citation>
    <scope>NUCLEOTIDE SEQUENCE [LARGE SCALE GENOMIC DNA]</scope>
    <source>
        <strain evidence="4">DSM 2933</strain>
    </source>
</reference>
<dbReference type="Proteomes" id="UP000036923">
    <property type="component" value="Unassembled WGS sequence"/>
</dbReference>
<dbReference type="Pfam" id="PF20250">
    <property type="entry name" value="FapA_N"/>
    <property type="match status" value="1"/>
</dbReference>
<dbReference type="eggNOG" id="COG1315">
    <property type="taxonomic scope" value="Bacteria"/>
</dbReference>
<dbReference type="InterPro" id="IPR046866">
    <property type="entry name" value="FapA_N"/>
</dbReference>
<gene>
    <name evidence="3" type="ORF">Bccel_5084</name>
</gene>
<keyword evidence="1" id="KW-0175">Coiled coil</keyword>
<dbReference type="AlphaFoldDB" id="A0A0L6JWK1"/>
<evidence type="ECO:0000256" key="1">
    <source>
        <dbReference type="SAM" id="Coils"/>
    </source>
</evidence>
<dbReference type="EMBL" id="LGTC01000001">
    <property type="protein sequence ID" value="KNY29807.1"/>
    <property type="molecule type" value="Genomic_DNA"/>
</dbReference>
<keyword evidence="4" id="KW-1185">Reference proteome</keyword>
<proteinExistence type="predicted"/>
<dbReference type="RefSeq" id="WP_036943400.1">
    <property type="nucleotide sequence ID" value="NZ_JQKC01000021.1"/>
</dbReference>
<dbReference type="OrthoDB" id="1279at2"/>
<dbReference type="STRING" id="398512.Bccel_5084"/>
<comment type="caution">
    <text evidence="3">The sequence shown here is derived from an EMBL/GenBank/DDBJ whole genome shotgun (WGS) entry which is preliminary data.</text>
</comment>
<dbReference type="InterPro" id="IPR046865">
    <property type="entry name" value="FapA_b_solenoid"/>
</dbReference>
<feature type="domain" description="Flagellar Assembly Protein A N-terminal region" evidence="2">
    <location>
        <begin position="73"/>
        <end position="245"/>
    </location>
</feature>
<dbReference type="InterPro" id="IPR005646">
    <property type="entry name" value="FapA"/>
</dbReference>
<dbReference type="PANTHER" id="PTHR38032">
    <property type="entry name" value="POLYMERASE-RELATED"/>
    <property type="match status" value="1"/>
</dbReference>
<evidence type="ECO:0000313" key="4">
    <source>
        <dbReference type="Proteomes" id="UP000036923"/>
    </source>
</evidence>
<organism evidence="3 4">
    <name type="scientific">Pseudobacteroides cellulosolvens ATCC 35603 = DSM 2933</name>
    <dbReference type="NCBI Taxonomy" id="398512"/>
    <lineage>
        <taxon>Bacteria</taxon>
        <taxon>Bacillati</taxon>
        <taxon>Bacillota</taxon>
        <taxon>Clostridia</taxon>
        <taxon>Eubacteriales</taxon>
        <taxon>Oscillospiraceae</taxon>
        <taxon>Pseudobacteroides</taxon>
    </lineage>
</organism>
<evidence type="ECO:0000259" key="2">
    <source>
        <dbReference type="Pfam" id="PF20250"/>
    </source>
</evidence>
<protein>
    <recommendedName>
        <fullName evidence="2">Flagellar Assembly Protein A N-terminal region domain-containing protein</fullName>
    </recommendedName>
</protein>
<name>A0A0L6JWK1_9FIRM</name>